<dbReference type="RefSeq" id="WP_032953196.1">
    <property type="nucleotide sequence ID" value="NZ_JNHM01000077.1"/>
</dbReference>
<evidence type="ECO:0000313" key="2">
    <source>
        <dbReference type="EMBL" id="KDS49217.1"/>
    </source>
</evidence>
<dbReference type="EMBL" id="JNHM01000077">
    <property type="protein sequence ID" value="KDS49217.1"/>
    <property type="molecule type" value="Genomic_DNA"/>
</dbReference>
<reference evidence="2 3" key="1">
    <citation type="submission" date="2014-04" db="EMBL/GenBank/DDBJ databases">
        <authorList>
            <person name="Sears C."/>
            <person name="Carroll K."/>
            <person name="Sack B.R."/>
            <person name="Qadri F."/>
            <person name="Myers L.L."/>
            <person name="Chung G.-T."/>
            <person name="Escheverria P."/>
            <person name="Fraser C.M."/>
            <person name="Sadzewicz L."/>
            <person name="Shefchek K.A."/>
            <person name="Tallon L."/>
            <person name="Das S.P."/>
            <person name="Daugherty S."/>
            <person name="Mongodin E.F."/>
        </authorList>
    </citation>
    <scope>NUCLEOTIDE SEQUENCE [LARGE SCALE GENOMIC DNA]</scope>
    <source>
        <strain evidence="2 3">3975 RP4</strain>
    </source>
</reference>
<dbReference type="SUPFAM" id="SSF53756">
    <property type="entry name" value="UDP-Glycosyltransferase/glycogen phosphorylase"/>
    <property type="match status" value="1"/>
</dbReference>
<name>A0A069SC47_PHOVU</name>
<evidence type="ECO:0000313" key="3">
    <source>
        <dbReference type="Proteomes" id="UP000027661"/>
    </source>
</evidence>
<protein>
    <submittedName>
        <fullName evidence="2">Glycosyltransferase Family 4 family protein</fullName>
    </submittedName>
</protein>
<keyword evidence="2" id="KW-0808">Transferase</keyword>
<organism evidence="2 3">
    <name type="scientific">Phocaeicola vulgatus str. 3975 RP4</name>
    <dbReference type="NCBI Taxonomy" id="1339352"/>
    <lineage>
        <taxon>Bacteria</taxon>
        <taxon>Pseudomonadati</taxon>
        <taxon>Bacteroidota</taxon>
        <taxon>Bacteroidia</taxon>
        <taxon>Bacteroidales</taxon>
        <taxon>Bacteroidaceae</taxon>
        <taxon>Phocaeicola</taxon>
    </lineage>
</organism>
<accession>A0A069SC47</accession>
<feature type="domain" description="Glycosyltransferase subfamily 4-like N-terminal" evidence="1">
    <location>
        <begin position="17"/>
        <end position="177"/>
    </location>
</feature>
<dbReference type="InterPro" id="IPR028098">
    <property type="entry name" value="Glyco_trans_4-like_N"/>
</dbReference>
<comment type="caution">
    <text evidence="2">The sequence shown here is derived from an EMBL/GenBank/DDBJ whole genome shotgun (WGS) entry which is preliminary data.</text>
</comment>
<proteinExistence type="predicted"/>
<sequence length="195" mass="22654">MKNRILKIAFFLPTLNVGGIERVFITYGNSLSEFYDVEFVLCKKEGILLKELSSKVNVYNLGNVRLANSFYYLRKYLKQNRLDCIITGGDYPNMVLVLASLHLSHRPKIVISQHNYFNIEIEHLGLWAKFSKIWTRIIYPYSHKIIAVSDGIYKYLIYDLKQKPTKIIKVPNPINVKEINVKSKKNVSLICLIII</sequence>
<dbReference type="Pfam" id="PF13439">
    <property type="entry name" value="Glyco_transf_4"/>
    <property type="match status" value="1"/>
</dbReference>
<dbReference type="Proteomes" id="UP000027661">
    <property type="component" value="Unassembled WGS sequence"/>
</dbReference>
<gene>
    <name evidence="2" type="ORF">M099_3225</name>
</gene>
<dbReference type="PATRIC" id="fig|1339352.3.peg.3066"/>
<evidence type="ECO:0000259" key="1">
    <source>
        <dbReference type="Pfam" id="PF13439"/>
    </source>
</evidence>
<dbReference type="Gene3D" id="3.40.50.2000">
    <property type="entry name" value="Glycogen Phosphorylase B"/>
    <property type="match status" value="1"/>
</dbReference>
<dbReference type="GO" id="GO:0016757">
    <property type="term" value="F:glycosyltransferase activity"/>
    <property type="evidence" value="ECO:0007669"/>
    <property type="project" value="UniProtKB-ARBA"/>
</dbReference>
<dbReference type="AlphaFoldDB" id="A0A069SC47"/>